<evidence type="ECO:0000259" key="4">
    <source>
        <dbReference type="Pfam" id="PF08270"/>
    </source>
</evidence>
<dbReference type="InterPro" id="IPR007737">
    <property type="entry name" value="Mga_HTH"/>
</dbReference>
<proteinExistence type="predicted"/>
<dbReference type="AlphaFoldDB" id="A0A6G8AMQ0"/>
<dbReference type="PANTHER" id="PTHR30185">
    <property type="entry name" value="CRYPTIC BETA-GLUCOSIDE BGL OPERON ANTITERMINATOR"/>
    <property type="match status" value="1"/>
</dbReference>
<feature type="domain" description="M protein trans-acting positive regulator (MGA) HTH" evidence="5">
    <location>
        <begin position="7"/>
        <end position="50"/>
    </location>
</feature>
<dbReference type="Gene3D" id="1.10.10.10">
    <property type="entry name" value="Winged helix-like DNA-binding domain superfamily/Winged helix DNA-binding domain"/>
    <property type="match status" value="1"/>
</dbReference>
<dbReference type="KEGG" id="vah:G7081_03935"/>
<evidence type="ECO:0000259" key="5">
    <source>
        <dbReference type="Pfam" id="PF08280"/>
    </source>
</evidence>
<dbReference type="InterPro" id="IPR013199">
    <property type="entry name" value="HTH_Mga_DNA-bd_dom"/>
</dbReference>
<dbReference type="Pfam" id="PF08280">
    <property type="entry name" value="HTH_Mga"/>
    <property type="match status" value="1"/>
</dbReference>
<feature type="domain" description="M protein trans-acting positive regulator (MGA) PRD" evidence="4">
    <location>
        <begin position="194"/>
        <end position="364"/>
    </location>
</feature>
<organism evidence="6 7">
    <name type="scientific">Vagococcus coleopterorum</name>
    <dbReference type="NCBI Taxonomy" id="2714946"/>
    <lineage>
        <taxon>Bacteria</taxon>
        <taxon>Bacillati</taxon>
        <taxon>Bacillota</taxon>
        <taxon>Bacilli</taxon>
        <taxon>Lactobacillales</taxon>
        <taxon>Enterococcaceae</taxon>
        <taxon>Vagococcus</taxon>
    </lineage>
</organism>
<dbReference type="RefSeq" id="WP_166007594.1">
    <property type="nucleotide sequence ID" value="NZ_CP049886.1"/>
</dbReference>
<name>A0A6G8AMQ0_9ENTE</name>
<reference evidence="6 7" key="1">
    <citation type="submission" date="2020-03" db="EMBL/GenBank/DDBJ databases">
        <title>Vagococcus sp. nov., isolated from beetles.</title>
        <authorList>
            <person name="Hyun D.-W."/>
            <person name="Bae J.-W."/>
        </authorList>
    </citation>
    <scope>NUCLEOTIDE SEQUENCE [LARGE SCALE GENOMIC DNA]</scope>
    <source>
        <strain evidence="6 7">HDW17A</strain>
    </source>
</reference>
<sequence>MKTLLPKNTLRQLEFLELLIKKDDWIPLGTISKTLGCSTRILWYDIEFINQNLHPFSIESSTQYGVIIKYPPNYSIDYIYSWILKNTPIFNLLELLFTQDNLNISEISEKLFISTSQTYRLLNSLTKYLTPLGIKISNKSYQLTGNEGAIRTLFVHYFLEKYPVMSDFWSEDKIKTAKTYFYYLEENTDITLSYPDKKLLTVVFLTHLDRIAHGFRLTDRPYSNDVEPFIVSFLDNPDNPIDKKAFYKTFNVTLSSDVIQEIFSAFLSNDFILTPADFDKRLALKEEPLYSRVGIIQTFLTNLSNRLKIDIPNYDKLVFELYNIHKLFIGKNYILFNRREYFAQYAKKEYPYFVSVLIEELDNFKFDSSFEWDQDSFNEVLYTLLINWQDIPKELTHSIQPLNIGIFCNYDEEHSYFIADMVNYHFGDHVSVSLFSSADFDSAKIESKKFDLTITNISNIQLNSDYTICINSVPTLRDWKLINQIISLHSKNDMMMATKFTK</sequence>
<evidence type="ECO:0000259" key="3">
    <source>
        <dbReference type="Pfam" id="PF05043"/>
    </source>
</evidence>
<keyword evidence="1" id="KW-0805">Transcription regulation</keyword>
<evidence type="ECO:0000313" key="7">
    <source>
        <dbReference type="Proteomes" id="UP000500890"/>
    </source>
</evidence>
<keyword evidence="2" id="KW-0804">Transcription</keyword>
<dbReference type="InterPro" id="IPR036388">
    <property type="entry name" value="WH-like_DNA-bd_sf"/>
</dbReference>
<evidence type="ECO:0000313" key="6">
    <source>
        <dbReference type="EMBL" id="QIL46277.1"/>
    </source>
</evidence>
<feature type="domain" description="Mga helix-turn-helix" evidence="3">
    <location>
        <begin position="73"/>
        <end position="158"/>
    </location>
</feature>
<accession>A0A6G8AMQ0</accession>
<dbReference type="PANTHER" id="PTHR30185:SF18">
    <property type="entry name" value="TRANSCRIPTIONAL REGULATOR MTLR"/>
    <property type="match status" value="1"/>
</dbReference>
<evidence type="ECO:0000256" key="1">
    <source>
        <dbReference type="ARBA" id="ARBA00023015"/>
    </source>
</evidence>
<dbReference type="Proteomes" id="UP000500890">
    <property type="component" value="Chromosome"/>
</dbReference>
<dbReference type="Pfam" id="PF08270">
    <property type="entry name" value="PRD_Mga"/>
    <property type="match status" value="1"/>
</dbReference>
<keyword evidence="7" id="KW-1185">Reference proteome</keyword>
<gene>
    <name evidence="6" type="ORF">G7081_03935</name>
</gene>
<dbReference type="EMBL" id="CP049886">
    <property type="protein sequence ID" value="QIL46277.1"/>
    <property type="molecule type" value="Genomic_DNA"/>
</dbReference>
<evidence type="ECO:0000256" key="2">
    <source>
        <dbReference type="ARBA" id="ARBA00023163"/>
    </source>
</evidence>
<protein>
    <submittedName>
        <fullName evidence="6">HTH domain-containing protein</fullName>
    </submittedName>
</protein>
<dbReference type="Pfam" id="PF05043">
    <property type="entry name" value="Mga"/>
    <property type="match status" value="1"/>
</dbReference>
<dbReference type="InterPro" id="IPR050661">
    <property type="entry name" value="BglG_antiterminators"/>
</dbReference>
<dbReference type="InterPro" id="IPR013236">
    <property type="entry name" value="Mga_PRD_dom"/>
</dbReference>